<evidence type="ECO:0000256" key="1">
    <source>
        <dbReference type="ARBA" id="ARBA00004519"/>
    </source>
</evidence>
<dbReference type="GO" id="GO:0030313">
    <property type="term" value="C:cell envelope"/>
    <property type="evidence" value="ECO:0007669"/>
    <property type="project" value="UniProtKB-SubCell"/>
</dbReference>
<feature type="chain" id="PRO_5015557488" evidence="3">
    <location>
        <begin position="22"/>
        <end position="351"/>
    </location>
</feature>
<sequence>MAKKVHALCIIAMAVSGAVSAQGVAVNAIEAQLTSVNPTRNYVAKFEPQAHTQITPRVTGYIVKQKAEDGALVAKGDVLFKLDDTIYRHNHNLAQANVNQAKAGHRSAELHYDRVVQLQGPGGSTQSDLELAQSQLDSAKAALSAAEVNVEKAAYDLASTVVVAPYDGKLGKARFSEGDLVSPATGALTDIVQLSPMNVTFNMDYNAYKAYGLNNPESQSVRLRDTNTPTQVNYVANKVNPTAGTIQISASFDNSEYDFKPHKVTHVTVEHAEPQQGFWIPESALVQDLTIQYVYVINEHNSTALRRDIKITQRDQGRVFVTEGIEDGNQVITDGLMRVRPNAFVHVQKEK</sequence>
<feature type="signal peptide" evidence="3">
    <location>
        <begin position="1"/>
        <end position="21"/>
    </location>
</feature>
<dbReference type="Proteomes" id="UP000241771">
    <property type="component" value="Unassembled WGS sequence"/>
</dbReference>
<keyword evidence="7" id="KW-1185">Reference proteome</keyword>
<gene>
    <name evidence="6" type="ORF">C9I98_00320</name>
</gene>
<feature type="domain" description="Multidrug resistance protein MdtA-like barrel-sandwich hybrid" evidence="4">
    <location>
        <begin position="53"/>
        <end position="185"/>
    </location>
</feature>
<proteinExistence type="inferred from homology"/>
<dbReference type="Gene3D" id="1.10.287.470">
    <property type="entry name" value="Helix hairpin bin"/>
    <property type="match status" value="1"/>
</dbReference>
<organism evidence="6 7">
    <name type="scientific">Photobacterium sanctipauli</name>
    <dbReference type="NCBI Taxonomy" id="1342794"/>
    <lineage>
        <taxon>Bacteria</taxon>
        <taxon>Pseudomonadati</taxon>
        <taxon>Pseudomonadota</taxon>
        <taxon>Gammaproteobacteria</taxon>
        <taxon>Vibrionales</taxon>
        <taxon>Vibrionaceae</taxon>
        <taxon>Photobacterium</taxon>
    </lineage>
</organism>
<dbReference type="GO" id="GO:0005886">
    <property type="term" value="C:plasma membrane"/>
    <property type="evidence" value="ECO:0007669"/>
    <property type="project" value="TreeGrafter"/>
</dbReference>
<comment type="caution">
    <text evidence="6">The sequence shown here is derived from an EMBL/GenBank/DDBJ whole genome shotgun (WGS) entry which is preliminary data.</text>
</comment>
<feature type="domain" description="Multidrug resistance protein MdtA-like C-terminal permuted SH3" evidence="5">
    <location>
        <begin position="280"/>
        <end position="337"/>
    </location>
</feature>
<dbReference type="Gene3D" id="2.40.30.170">
    <property type="match status" value="1"/>
</dbReference>
<dbReference type="RefSeq" id="WP_036821674.1">
    <property type="nucleotide sequence ID" value="NZ_JGVO01000350.1"/>
</dbReference>
<dbReference type="Pfam" id="PF25917">
    <property type="entry name" value="BSH_RND"/>
    <property type="match status" value="1"/>
</dbReference>
<dbReference type="InterPro" id="IPR058627">
    <property type="entry name" value="MdtA-like_C"/>
</dbReference>
<protein>
    <submittedName>
        <fullName evidence="6">Efflux RND transporter periplasmic adaptor subunit</fullName>
    </submittedName>
</protein>
<keyword evidence="3" id="KW-0732">Signal</keyword>
<name>A0A2T3NZW1_9GAMM</name>
<dbReference type="NCBIfam" id="TIGR01730">
    <property type="entry name" value="RND_mfp"/>
    <property type="match status" value="1"/>
</dbReference>
<dbReference type="SUPFAM" id="SSF111369">
    <property type="entry name" value="HlyD-like secretion proteins"/>
    <property type="match status" value="1"/>
</dbReference>
<accession>A0A2T3NZW1</accession>
<dbReference type="InterPro" id="IPR058625">
    <property type="entry name" value="MdtA-like_BSH"/>
</dbReference>
<dbReference type="GO" id="GO:0015562">
    <property type="term" value="F:efflux transmembrane transporter activity"/>
    <property type="evidence" value="ECO:0007669"/>
    <property type="project" value="InterPro"/>
</dbReference>
<dbReference type="OrthoDB" id="9800613at2"/>
<evidence type="ECO:0000313" key="6">
    <source>
        <dbReference type="EMBL" id="PSW21748.1"/>
    </source>
</evidence>
<evidence type="ECO:0000259" key="4">
    <source>
        <dbReference type="Pfam" id="PF25917"/>
    </source>
</evidence>
<dbReference type="Gene3D" id="2.40.420.20">
    <property type="match status" value="1"/>
</dbReference>
<dbReference type="AlphaFoldDB" id="A0A2T3NZW1"/>
<evidence type="ECO:0000313" key="7">
    <source>
        <dbReference type="Proteomes" id="UP000241771"/>
    </source>
</evidence>
<dbReference type="InterPro" id="IPR006143">
    <property type="entry name" value="RND_pump_MFP"/>
</dbReference>
<reference evidence="6 7" key="1">
    <citation type="submission" date="2018-01" db="EMBL/GenBank/DDBJ databases">
        <title>Whole genome sequencing of Histamine producing bacteria.</title>
        <authorList>
            <person name="Butler K."/>
        </authorList>
    </citation>
    <scope>NUCLEOTIDE SEQUENCE [LARGE SCALE GENOMIC DNA]</scope>
    <source>
        <strain evidence="6 7">DSM 100436</strain>
    </source>
</reference>
<comment type="subcellular location">
    <subcellularLocation>
        <location evidence="1">Cell inner membrane</location>
        <topology evidence="1">Lipid-anchor</topology>
    </subcellularLocation>
</comment>
<comment type="similarity">
    <text evidence="2">Belongs to the membrane fusion protein (MFP) (TC 8.A.1) family.</text>
</comment>
<dbReference type="Gene3D" id="2.40.50.100">
    <property type="match status" value="1"/>
</dbReference>
<evidence type="ECO:0000256" key="2">
    <source>
        <dbReference type="ARBA" id="ARBA00009477"/>
    </source>
</evidence>
<dbReference type="GO" id="GO:0046677">
    <property type="term" value="P:response to antibiotic"/>
    <property type="evidence" value="ECO:0007669"/>
    <property type="project" value="TreeGrafter"/>
</dbReference>
<dbReference type="PANTHER" id="PTHR30158">
    <property type="entry name" value="ACRA/E-RELATED COMPONENT OF DRUG EFFLUX TRANSPORTER"/>
    <property type="match status" value="1"/>
</dbReference>
<dbReference type="EMBL" id="PYMA01000001">
    <property type="protein sequence ID" value="PSW21748.1"/>
    <property type="molecule type" value="Genomic_DNA"/>
</dbReference>
<evidence type="ECO:0000256" key="3">
    <source>
        <dbReference type="SAM" id="SignalP"/>
    </source>
</evidence>
<evidence type="ECO:0000259" key="5">
    <source>
        <dbReference type="Pfam" id="PF25967"/>
    </source>
</evidence>
<dbReference type="Pfam" id="PF25967">
    <property type="entry name" value="RND-MFP_C"/>
    <property type="match status" value="1"/>
</dbReference>